<dbReference type="PROSITE" id="PS50988">
    <property type="entry name" value="TROVE"/>
    <property type="match status" value="1"/>
</dbReference>
<evidence type="ECO:0000256" key="6">
    <source>
        <dbReference type="ARBA" id="ARBA00023274"/>
    </source>
</evidence>
<gene>
    <name evidence="8" type="ORF">HS961_08590</name>
</gene>
<dbReference type="InterPro" id="IPR056800">
    <property type="entry name" value="vWA_Ro60"/>
</dbReference>
<dbReference type="PANTHER" id="PTHR14202:SF0">
    <property type="entry name" value="RNA-BINDING PROTEIN RO60"/>
    <property type="match status" value="1"/>
</dbReference>
<dbReference type="GO" id="GO:0046872">
    <property type="term" value="F:metal ion binding"/>
    <property type="evidence" value="ECO:0007669"/>
    <property type="project" value="UniProtKB-KW"/>
</dbReference>
<comment type="similarity">
    <text evidence="2">Belongs to the Ro 60 kDa family.</text>
</comment>
<evidence type="ECO:0000256" key="1">
    <source>
        <dbReference type="ARBA" id="ARBA00004496"/>
    </source>
</evidence>
<evidence type="ECO:0000256" key="3">
    <source>
        <dbReference type="ARBA" id="ARBA00022490"/>
    </source>
</evidence>
<dbReference type="EMBL" id="CP058554">
    <property type="protein sequence ID" value="QMV72894.1"/>
    <property type="molecule type" value="Genomic_DNA"/>
</dbReference>
<dbReference type="InterPro" id="IPR008858">
    <property type="entry name" value="TROVE_dom"/>
</dbReference>
<evidence type="ECO:0000259" key="7">
    <source>
        <dbReference type="PROSITE" id="PS50988"/>
    </source>
</evidence>
<reference evidence="8 9" key="1">
    <citation type="journal article" date="2020" name="G3 (Bethesda)">
        <title>CeMbio - The Caenorhabditis elegans Microbiome Resource.</title>
        <authorList>
            <person name="Dirksen P."/>
            <person name="Assie A."/>
            <person name="Zimmermann J."/>
            <person name="Zhang F."/>
            <person name="Tietje A.M."/>
            <person name="Marsh S.A."/>
            <person name="Felix M.A."/>
            <person name="Shapira M."/>
            <person name="Kaleta C."/>
            <person name="Schulenburg H."/>
            <person name="Samuel B."/>
        </authorList>
    </citation>
    <scope>NUCLEOTIDE SEQUENCE [LARGE SCALE GENOMIC DNA]</scope>
    <source>
        <strain evidence="8 9">BIGb0172</strain>
    </source>
</reference>
<evidence type="ECO:0000256" key="2">
    <source>
        <dbReference type="ARBA" id="ARBA00007814"/>
    </source>
</evidence>
<dbReference type="Pfam" id="PF25045">
    <property type="entry name" value="vWA_Ro60"/>
    <property type="match status" value="1"/>
</dbReference>
<dbReference type="Gene3D" id="3.40.50.410">
    <property type="entry name" value="von Willebrand factor, type A domain"/>
    <property type="match status" value="1"/>
</dbReference>
<evidence type="ECO:0000256" key="5">
    <source>
        <dbReference type="ARBA" id="ARBA00022884"/>
    </source>
</evidence>
<dbReference type="GO" id="GO:0005737">
    <property type="term" value="C:cytoplasm"/>
    <property type="evidence" value="ECO:0007669"/>
    <property type="project" value="UniProtKB-SubCell"/>
</dbReference>
<proteinExistence type="inferred from homology"/>
<keyword evidence="3" id="KW-0963">Cytoplasm</keyword>
<sequence length="525" mass="56664">MVNLQLFQTYKGAQLATADATNQSGVAAYAFGPQHQLAQMALTGCLSQTFYASPQDQLSQLMEVLAKVEAPFIAKTAIYARERGYMKDMPATLAAVLAVRDVELLAQIFPRVVDNGKMLRNFVQILRSGVLGRKSLGTRPKKLVQQWLLAATEKQLLHAAVGSQPSLADVVKMVHPKPQEAWRAAWFAWLIGKSYDEASLPPITLAFERFKRVVAQGQMPEQVPEVPFQMLTALGLGAQQWAQMASQGSWQMLRQNLNTFGRHGVFELPGMAERVAAKLQDAAAVAKARAMPYQLLSAYKAAGQQVPAAVAEALQDAMELATANVPQFAGRVAVCPDVSGSMSASVTGYRAGATSNVRCIDVAGLMAAAVLRKNREARVLPFECKVVSLSLNGRDSVMTNATRLADVGGGGTNCSAPLKLLADEKAAVDLVILVSDNESWVDGKRAGATETMQQWARIKQRNPAAKLVCIDIQPYGTTQAQERADILNIGGFSDAVFDVVARFTEGKLGAEHWVGEIEQIVLPAQ</sequence>
<dbReference type="AlphaFoldDB" id="A0A7G5EFW9"/>
<keyword evidence="4" id="KW-0479">Metal-binding</keyword>
<keyword evidence="5" id="KW-0694">RNA-binding</keyword>
<dbReference type="InterPro" id="IPR037214">
    <property type="entry name" value="TROVE_dom_sf"/>
</dbReference>
<comment type="subcellular location">
    <subcellularLocation>
        <location evidence="1">Cytoplasm</location>
    </subcellularLocation>
</comment>
<dbReference type="SUPFAM" id="SSF140864">
    <property type="entry name" value="TROVE domain-like"/>
    <property type="match status" value="1"/>
</dbReference>
<dbReference type="InterPro" id="IPR036465">
    <property type="entry name" value="vWFA_dom_sf"/>
</dbReference>
<organism evidence="8 9">
    <name type="scientific">Comamonas piscis</name>
    <dbReference type="NCBI Taxonomy" id="1562974"/>
    <lineage>
        <taxon>Bacteria</taxon>
        <taxon>Pseudomonadati</taxon>
        <taxon>Pseudomonadota</taxon>
        <taxon>Betaproteobacteria</taxon>
        <taxon>Burkholderiales</taxon>
        <taxon>Comamonadaceae</taxon>
        <taxon>Comamonas</taxon>
    </lineage>
</organism>
<dbReference type="PANTHER" id="PTHR14202">
    <property type="entry name" value="60 KDA RIBONUCLEOPROTEIN SSA/RO"/>
    <property type="match status" value="1"/>
</dbReference>
<dbReference type="Proteomes" id="UP000515240">
    <property type="component" value="Chromosome"/>
</dbReference>
<accession>A0A7G5EFW9</accession>
<dbReference type="RefSeq" id="WP_182327303.1">
    <property type="nucleotide sequence ID" value="NZ_CP058554.1"/>
</dbReference>
<name>A0A7G5EFW9_9BURK</name>
<dbReference type="GO" id="GO:0003723">
    <property type="term" value="F:RNA binding"/>
    <property type="evidence" value="ECO:0007669"/>
    <property type="project" value="UniProtKB-KW"/>
</dbReference>
<evidence type="ECO:0000256" key="4">
    <source>
        <dbReference type="ARBA" id="ARBA00022723"/>
    </source>
</evidence>
<evidence type="ECO:0000313" key="9">
    <source>
        <dbReference type="Proteomes" id="UP000515240"/>
    </source>
</evidence>
<keyword evidence="9" id="KW-1185">Reference proteome</keyword>
<dbReference type="KEGG" id="cpis:HS961_08590"/>
<keyword evidence="6" id="KW-0687">Ribonucleoprotein</keyword>
<feature type="domain" description="TROVE" evidence="7">
    <location>
        <begin position="20"/>
        <end position="330"/>
    </location>
</feature>
<dbReference type="SUPFAM" id="SSF53300">
    <property type="entry name" value="vWA-like"/>
    <property type="match status" value="1"/>
</dbReference>
<protein>
    <submittedName>
        <fullName evidence="8">TROVE domain-containing protein</fullName>
    </submittedName>
</protein>
<evidence type="ECO:0000313" key="8">
    <source>
        <dbReference type="EMBL" id="QMV72894.1"/>
    </source>
</evidence>
<dbReference type="GO" id="GO:1990904">
    <property type="term" value="C:ribonucleoprotein complex"/>
    <property type="evidence" value="ECO:0007669"/>
    <property type="project" value="UniProtKB-KW"/>
</dbReference>
<dbReference type="InterPro" id="IPR040322">
    <property type="entry name" value="TROVE2"/>
</dbReference>